<dbReference type="InterPro" id="IPR010987">
    <property type="entry name" value="Glutathione-S-Trfase_C-like"/>
</dbReference>
<dbReference type="SUPFAM" id="SSF52833">
    <property type="entry name" value="Thioredoxin-like"/>
    <property type="match status" value="1"/>
</dbReference>
<reference evidence="3" key="1">
    <citation type="journal article" date="2010" name="Nat. Biotechnol.">
        <title>Draft genome sequence of the oilseed species Ricinus communis.</title>
        <authorList>
            <person name="Chan A.P."/>
            <person name="Crabtree J."/>
            <person name="Zhao Q."/>
            <person name="Lorenzi H."/>
            <person name="Orvis J."/>
            <person name="Puiu D."/>
            <person name="Melake-Berhan A."/>
            <person name="Jones K.M."/>
            <person name="Redman J."/>
            <person name="Chen G."/>
            <person name="Cahoon E.B."/>
            <person name="Gedil M."/>
            <person name="Stanke M."/>
            <person name="Haas B.J."/>
            <person name="Wortman J.R."/>
            <person name="Fraser-Liggett C.M."/>
            <person name="Ravel J."/>
            <person name="Rabinowicz P.D."/>
        </authorList>
    </citation>
    <scope>NUCLEOTIDE SEQUENCE [LARGE SCALE GENOMIC DNA]</scope>
    <source>
        <strain evidence="3">cv. Hale</strain>
    </source>
</reference>
<keyword evidence="3" id="KW-1185">Reference proteome</keyword>
<accession>B9TAG0</accession>
<dbReference type="Gene3D" id="1.20.1050.10">
    <property type="match status" value="1"/>
</dbReference>
<evidence type="ECO:0000259" key="1">
    <source>
        <dbReference type="PROSITE" id="PS50405"/>
    </source>
</evidence>
<protein>
    <recommendedName>
        <fullName evidence="1">GST C-terminal domain-containing protein</fullName>
    </recommendedName>
</protein>
<dbReference type="InterPro" id="IPR004045">
    <property type="entry name" value="Glutathione_S-Trfase_N"/>
</dbReference>
<feature type="domain" description="GST C-terminal" evidence="1">
    <location>
        <begin position="85"/>
        <end position="210"/>
    </location>
</feature>
<dbReference type="Proteomes" id="UP000008311">
    <property type="component" value="Unassembled WGS sequence"/>
</dbReference>
<evidence type="ECO:0000313" key="2">
    <source>
        <dbReference type="EMBL" id="EEF27155.1"/>
    </source>
</evidence>
<dbReference type="Pfam" id="PF13417">
    <property type="entry name" value="GST_N_3"/>
    <property type="match status" value="1"/>
</dbReference>
<dbReference type="InterPro" id="IPR036249">
    <property type="entry name" value="Thioredoxin-like_sf"/>
</dbReference>
<dbReference type="EMBL" id="EQ975734">
    <property type="protein sequence ID" value="EEF27155.1"/>
    <property type="molecule type" value="Genomic_DNA"/>
</dbReference>
<dbReference type="InterPro" id="IPR036282">
    <property type="entry name" value="Glutathione-S-Trfase_C_sf"/>
</dbReference>
<dbReference type="Gene3D" id="3.40.30.10">
    <property type="entry name" value="Glutaredoxin"/>
    <property type="match status" value="1"/>
</dbReference>
<dbReference type="Pfam" id="PF13410">
    <property type="entry name" value="GST_C_2"/>
    <property type="match status" value="1"/>
</dbReference>
<dbReference type="SUPFAM" id="SSF47616">
    <property type="entry name" value="GST C-terminal domain-like"/>
    <property type="match status" value="1"/>
</dbReference>
<name>B9TAG0_RICCO</name>
<dbReference type="InParanoid" id="B9TAG0"/>
<dbReference type="AlphaFoldDB" id="B9TAG0"/>
<dbReference type="PROSITE" id="PS50405">
    <property type="entry name" value="GST_CTER"/>
    <property type="match status" value="1"/>
</dbReference>
<proteinExistence type="predicted"/>
<gene>
    <name evidence="2" type="ORF">RCOM_0102920</name>
</gene>
<sequence length="227" mass="25983">MSRESPVVVPVLYSSSYCAHSLRARLAMLYARLRCEIREIDPRNPLPQVTTLPLLQLPGRLLDNSHDIAHWAIARRPQLGLWPDSKVRQHSIDTLIDTIDGPFAAASHRYENASEHPSRSREYYRTEAEIFLAQLEARIARMGFLVGAEETLADIAVLPFVYVFAEVDRGWFDSSPYLALRSWLERYHLNPLWLQCLEPIPPWAPGAEPFYLVAHDLDTIPTLNQRA</sequence>
<organism evidence="2 3">
    <name type="scientific">Ricinus communis</name>
    <name type="common">Castor bean</name>
    <dbReference type="NCBI Taxonomy" id="3988"/>
    <lineage>
        <taxon>Eukaryota</taxon>
        <taxon>Viridiplantae</taxon>
        <taxon>Streptophyta</taxon>
        <taxon>Embryophyta</taxon>
        <taxon>Tracheophyta</taxon>
        <taxon>Spermatophyta</taxon>
        <taxon>Magnoliopsida</taxon>
        <taxon>eudicotyledons</taxon>
        <taxon>Gunneridae</taxon>
        <taxon>Pentapetalae</taxon>
        <taxon>rosids</taxon>
        <taxon>fabids</taxon>
        <taxon>Malpighiales</taxon>
        <taxon>Euphorbiaceae</taxon>
        <taxon>Acalyphoideae</taxon>
        <taxon>Acalypheae</taxon>
        <taxon>Ricinus</taxon>
    </lineage>
</organism>
<evidence type="ECO:0000313" key="3">
    <source>
        <dbReference type="Proteomes" id="UP000008311"/>
    </source>
</evidence>